<sequence>MTIHFKIIAYNIFEGGVDTSNPTGNEHSFNRLTAIAAFLRSLNPTLVVLTELNGFDSVRFSDFANQWNHQYTAFLNASTGFHLGISSLFPLIELAQVKHDMHHGALLVQVNFNDEMKIGLVATHLNPSTASARTIEAKMITDQIKKQDLKDWIIAGDLNSLSEHDAAYYQPSMNFSGTNKIRYAKIIRWKPPIDLASEPFPNGSFHATSFGPCCPQATSPIYIPKQDEQCLYLNIYKPIVSSNHSLLPVFVWIHGGGHRRGCSSQNIPLLYNGTNMIAHSPADQTVIVITINYRLGVLADMYLKELIEENPEWPTAGNYMYLDMLSALRWIKKNIQDYGGDPNNIALFGESAGGLSVIDLGAIKGSVNLYRTAISQSGLGSPGAYSSYYNMSHALNYSNSVVQQLNCANDDQDKVLLCLRNSSIEDLLTAYGNRYTRPIIDNYFFPRYPPLAIKNGMYNKDLSLIMGNNDDEIAVCYAYPDINFNETIALLSQYVEEKWISRIVDYFHLKNCSSNRTADMNRCCAITRLILIDNLFDCNVHRLYDALYLKYGSELEQNKLFWYHLNCHPECAVRRYKGVCVHTAELPYVFGTVSDYLSVEPANCTWDNSSRIFSNEIISYWIKIAATGRPFSQWPNYVPFTREYFYITPDQNFSPMTWNRNCPLQTPMSSTLGILNESSLLEAKNPIDGKFSISDGSRQYSGYLDFELDRSFLNGQNIIGFQYGSCGYSTARLFQFDQELISRYRVKSA</sequence>
<dbReference type="Pfam" id="PF00135">
    <property type="entry name" value="COesterase"/>
    <property type="match status" value="1"/>
</dbReference>
<feature type="domain" description="Carboxylesterase type B" evidence="1">
    <location>
        <begin position="181"/>
        <end position="652"/>
    </location>
</feature>
<dbReference type="PANTHER" id="PTHR11559">
    <property type="entry name" value="CARBOXYLESTERASE"/>
    <property type="match status" value="1"/>
</dbReference>
<dbReference type="InterPro" id="IPR036691">
    <property type="entry name" value="Endo/exonu/phosph_ase_sf"/>
</dbReference>
<evidence type="ECO:0000313" key="2">
    <source>
        <dbReference type="EMBL" id="CAF1202306.1"/>
    </source>
</evidence>
<dbReference type="Proteomes" id="UP000663889">
    <property type="component" value="Unassembled WGS sequence"/>
</dbReference>
<protein>
    <recommendedName>
        <fullName evidence="1">Carboxylesterase type B domain-containing protein</fullName>
    </recommendedName>
</protein>
<accession>A0A814WJ98</accession>
<dbReference type="SUPFAM" id="SSF53474">
    <property type="entry name" value="alpha/beta-Hydrolases"/>
    <property type="match status" value="1"/>
</dbReference>
<gene>
    <name evidence="2" type="ORF">SEV965_LOCUS21215</name>
</gene>
<name>A0A814WJ98_9BILA</name>
<comment type="caution">
    <text evidence="2">The sequence shown here is derived from an EMBL/GenBank/DDBJ whole genome shotgun (WGS) entry which is preliminary data.</text>
</comment>
<dbReference type="InterPro" id="IPR050309">
    <property type="entry name" value="Type-B_Carboxylest/Lipase"/>
</dbReference>
<dbReference type="Gene3D" id="3.40.50.1820">
    <property type="entry name" value="alpha/beta hydrolase"/>
    <property type="match status" value="1"/>
</dbReference>
<dbReference type="InterPro" id="IPR029058">
    <property type="entry name" value="AB_hydrolase_fold"/>
</dbReference>
<proteinExistence type="predicted"/>
<dbReference type="SUPFAM" id="SSF56219">
    <property type="entry name" value="DNase I-like"/>
    <property type="match status" value="1"/>
</dbReference>
<evidence type="ECO:0000313" key="3">
    <source>
        <dbReference type="Proteomes" id="UP000663889"/>
    </source>
</evidence>
<dbReference type="InterPro" id="IPR002018">
    <property type="entry name" value="CarbesteraseB"/>
</dbReference>
<reference evidence="2" key="1">
    <citation type="submission" date="2021-02" db="EMBL/GenBank/DDBJ databases">
        <authorList>
            <person name="Nowell W R."/>
        </authorList>
    </citation>
    <scope>NUCLEOTIDE SEQUENCE</scope>
</reference>
<evidence type="ECO:0000259" key="1">
    <source>
        <dbReference type="Pfam" id="PF00135"/>
    </source>
</evidence>
<dbReference type="AlphaFoldDB" id="A0A814WJ98"/>
<dbReference type="EMBL" id="CAJNOU010001425">
    <property type="protein sequence ID" value="CAF1202306.1"/>
    <property type="molecule type" value="Genomic_DNA"/>
</dbReference>
<organism evidence="2 3">
    <name type="scientific">Rotaria sordida</name>
    <dbReference type="NCBI Taxonomy" id="392033"/>
    <lineage>
        <taxon>Eukaryota</taxon>
        <taxon>Metazoa</taxon>
        <taxon>Spiralia</taxon>
        <taxon>Gnathifera</taxon>
        <taxon>Rotifera</taxon>
        <taxon>Eurotatoria</taxon>
        <taxon>Bdelloidea</taxon>
        <taxon>Philodinida</taxon>
        <taxon>Philodinidae</taxon>
        <taxon>Rotaria</taxon>
    </lineage>
</organism>